<keyword evidence="1" id="KW-1133">Transmembrane helix</keyword>
<sequence>MIQRKQTVFLLLALAAIIVCLCLPLGAIEPKGMGVPALFYNVGLYANGGYQIHPLLFVDLVITGALTLACIPLFKKRKMQMKICVANIVLTLVWYGYYAFCVLHLFKGMGTFHPRFAGCLPFVALILFVLAYRGIKADEDLVRSMDRIR</sequence>
<dbReference type="Pfam" id="PF14126">
    <property type="entry name" value="DUF4293"/>
    <property type="match status" value="1"/>
</dbReference>
<protein>
    <submittedName>
        <fullName evidence="2">DUF4293 family protein</fullName>
    </submittedName>
</protein>
<keyword evidence="1" id="KW-0472">Membrane</keyword>
<dbReference type="RefSeq" id="WP_154534152.1">
    <property type="nucleotide sequence ID" value="NZ_VUNG01000017.1"/>
</dbReference>
<accession>A0A7K0KGG9</accession>
<evidence type="ECO:0000313" key="3">
    <source>
        <dbReference type="Proteomes" id="UP000438914"/>
    </source>
</evidence>
<dbReference type="AlphaFoldDB" id="A0A7K0KGG9"/>
<keyword evidence="3" id="KW-1185">Reference proteome</keyword>
<feature type="transmembrane region" description="Helical" evidence="1">
    <location>
        <begin position="51"/>
        <end position="71"/>
    </location>
</feature>
<name>A0A7K0KGG9_9BACT</name>
<gene>
    <name evidence="2" type="ORF">FYJ73_07760</name>
</gene>
<organism evidence="2 3">
    <name type="scientific">Hallella mizrahii</name>
    <dbReference type="NCBI Taxonomy" id="2606637"/>
    <lineage>
        <taxon>Bacteria</taxon>
        <taxon>Pseudomonadati</taxon>
        <taxon>Bacteroidota</taxon>
        <taxon>Bacteroidia</taxon>
        <taxon>Bacteroidales</taxon>
        <taxon>Prevotellaceae</taxon>
        <taxon>Hallella</taxon>
    </lineage>
</organism>
<dbReference type="EMBL" id="VUNG01000017">
    <property type="protein sequence ID" value="MST84565.1"/>
    <property type="molecule type" value="Genomic_DNA"/>
</dbReference>
<proteinExistence type="predicted"/>
<comment type="caution">
    <text evidence="2">The sequence shown here is derived from an EMBL/GenBank/DDBJ whole genome shotgun (WGS) entry which is preliminary data.</text>
</comment>
<dbReference type="Proteomes" id="UP000438914">
    <property type="component" value="Unassembled WGS sequence"/>
</dbReference>
<dbReference type="InterPro" id="IPR025635">
    <property type="entry name" value="DUF4293"/>
</dbReference>
<feature type="transmembrane region" description="Helical" evidence="1">
    <location>
        <begin position="112"/>
        <end position="135"/>
    </location>
</feature>
<evidence type="ECO:0000256" key="1">
    <source>
        <dbReference type="SAM" id="Phobius"/>
    </source>
</evidence>
<feature type="transmembrane region" description="Helical" evidence="1">
    <location>
        <begin position="83"/>
        <end position="106"/>
    </location>
</feature>
<keyword evidence="1" id="KW-0812">Transmembrane</keyword>
<evidence type="ECO:0000313" key="2">
    <source>
        <dbReference type="EMBL" id="MST84565.1"/>
    </source>
</evidence>
<reference evidence="2 3" key="1">
    <citation type="submission" date="2019-08" db="EMBL/GenBank/DDBJ databases">
        <title>In-depth cultivation of the pig gut microbiome towards novel bacterial diversity and tailored functional studies.</title>
        <authorList>
            <person name="Wylensek D."/>
            <person name="Hitch T.C.A."/>
            <person name="Clavel T."/>
        </authorList>
    </citation>
    <scope>NUCLEOTIDE SEQUENCE [LARGE SCALE GENOMIC DNA]</scope>
    <source>
        <strain evidence="2 3">LKV-178-WT-2A</strain>
    </source>
</reference>